<dbReference type="InterPro" id="IPR009003">
    <property type="entry name" value="Peptidase_S1_PA"/>
</dbReference>
<evidence type="ECO:0008006" key="3">
    <source>
        <dbReference type="Google" id="ProtNLM"/>
    </source>
</evidence>
<dbReference type="SUPFAM" id="SSF50494">
    <property type="entry name" value="Trypsin-like serine proteases"/>
    <property type="match status" value="1"/>
</dbReference>
<dbReference type="EMBL" id="NCTK01000001">
    <property type="protein sequence ID" value="OYQ13958.1"/>
    <property type="molecule type" value="Genomic_DNA"/>
</dbReference>
<dbReference type="PROSITE" id="PS00135">
    <property type="entry name" value="TRYPSIN_SER"/>
    <property type="match status" value="1"/>
</dbReference>
<dbReference type="PROSITE" id="PS00134">
    <property type="entry name" value="TRYPSIN_HIS"/>
    <property type="match status" value="1"/>
</dbReference>
<evidence type="ECO:0000313" key="1">
    <source>
        <dbReference type="EMBL" id="OYQ13958.1"/>
    </source>
</evidence>
<protein>
    <recommendedName>
        <fullName evidence="3">Peptidase S1 domain-containing protein</fullName>
    </recommendedName>
</protein>
<accession>A0AAP8D4P6</accession>
<proteinExistence type="predicted"/>
<dbReference type="GO" id="GO:0004252">
    <property type="term" value="F:serine-type endopeptidase activity"/>
    <property type="evidence" value="ECO:0007669"/>
    <property type="project" value="InterPro"/>
</dbReference>
<dbReference type="Proteomes" id="UP000216164">
    <property type="component" value="Unassembled WGS sequence"/>
</dbReference>
<dbReference type="InterPro" id="IPR018114">
    <property type="entry name" value="TRYPSIN_HIS"/>
</dbReference>
<comment type="caution">
    <text evidence="1">The sequence shown here is derived from an EMBL/GenBank/DDBJ whole genome shotgun (WGS) entry which is preliminary data.</text>
</comment>
<dbReference type="AlphaFoldDB" id="A0AAP8D4P6"/>
<sequence length="383" mass="40051">MLDPNVLEAYLGKPAQDLSVPELLARTEDTDFRALSLQLRRALNDGNTAMVGVGVDGNAGGLAGLPKPVPVVLAQTKDNKQCLRPAQGSDLKLDPGTNRLHRVWDPEGFRDVGMLLWRTAGAGAEPGDVNICSFVRVSQKLAVTAAHCVVDSSAGQRVHKRDLASTGIEAIALLPRLDHSPMRPLDCFAKPATCGYVVARVQTPAELPDAITWPASTAVPQPDVAMLTIAFGADAPEVRTHIAPKLEARKLTLAGYGLTDVKTGAFERGSLLVGWQERPPSLESTSLVWSVDLRDGAATACGGDSGGAVFDGDIAGAPGEHPKLGAIISTAGPAPSNATTERAKCENAAFGRAARLDIHYAWLCGRSHGAILGCVQTVGAAGR</sequence>
<dbReference type="GO" id="GO:0006508">
    <property type="term" value="P:proteolysis"/>
    <property type="evidence" value="ECO:0007669"/>
    <property type="project" value="InterPro"/>
</dbReference>
<reference evidence="1 2" key="1">
    <citation type="submission" date="2017-04" db="EMBL/GenBank/DDBJ databases">
        <title>Genome Announcement: Closed genomes of Ralstonia solanacearum strains K60, UW551, and UW700.</title>
        <authorList>
            <person name="Hayes M."/>
            <person name="Macintyre A.M."/>
            <person name="Allen C."/>
        </authorList>
    </citation>
    <scope>NUCLEOTIDE SEQUENCE [LARGE SCALE GENOMIC DNA]</scope>
    <source>
        <strain evidence="1 2">UW25</strain>
    </source>
</reference>
<organism evidence="1 2">
    <name type="scientific">Ralstonia solanacearum K60</name>
    <dbReference type="NCBI Taxonomy" id="1091042"/>
    <lineage>
        <taxon>Bacteria</taxon>
        <taxon>Pseudomonadati</taxon>
        <taxon>Pseudomonadota</taxon>
        <taxon>Betaproteobacteria</taxon>
        <taxon>Burkholderiales</taxon>
        <taxon>Burkholderiaceae</taxon>
        <taxon>Ralstonia</taxon>
        <taxon>Ralstonia solanacearum species complex</taxon>
    </lineage>
</organism>
<evidence type="ECO:0000313" key="2">
    <source>
        <dbReference type="Proteomes" id="UP000216164"/>
    </source>
</evidence>
<gene>
    <name evidence="1" type="ORF">B7R77_12345</name>
</gene>
<dbReference type="RefSeq" id="WP_003271672.1">
    <property type="nucleotide sequence ID" value="NZ_NCTK01000001.1"/>
</dbReference>
<dbReference type="InterPro" id="IPR033116">
    <property type="entry name" value="TRYPSIN_SER"/>
</dbReference>
<name>A0AAP8D4P6_RALSL</name>